<dbReference type="Proteomes" id="UP000280228">
    <property type="component" value="Chromosome"/>
</dbReference>
<reference evidence="1 2" key="1">
    <citation type="submission" date="2018-12" db="EMBL/GenBank/DDBJ databases">
        <title>Persistence of Moraxella catarrhalis in Chronic Obstructive Pulmonary Disease and Regulation of the Hag/MID Adhesin.</title>
        <authorList>
            <person name="Murphy T."/>
            <person name="Zhao X."/>
            <person name="Vyas G."/>
            <person name="Aluvathingal J."/>
            <person name="Nadendla S."/>
            <person name="Tallon L."/>
            <person name="Tettelin H."/>
        </authorList>
    </citation>
    <scope>NUCLEOTIDE SEQUENCE [LARGE SCALE GENOMIC DNA]</scope>
    <source>
        <strain evidence="1 2">46P58B1</strain>
    </source>
</reference>
<name>A0A3S9QD79_MORCA</name>
<accession>A0A3S9QD79</accession>
<sequence>MRVSIKGWTGKKTIPVNLYGIALSPSGSGKGHSTSLMENEVINTFKSVFLEHTFPITAEQNCEAIAAKRATRNGTDIEDELHKLAKAFQELGALLFSFDSATVPAIKQMRQKLLMANAGSCNLQVDEIGANFSGSIEALTAYLELYDKGLIKDKLVKSSAENTRFERIEGYTPANMLLFGTPTKLLDGARTEEQFYEMLEMGYARRCFFGYADRASKQTKLSVDEVMAQLFNEDDDDFIEELSDKFGLLADLSLINKTISLPTASVELLIEYKLNCEKASSEFSELESIKKAELEHRYFKVMKLAGVYAFIDQQDEISPQHIEYAIKLAEDSGQAFVRLMTPQRPYIKLANYLAQTKTQVTLADLDEDLPSFRGSKAQKDEQIMMAIAWGYKNNIVIKKSFTDSILFLHADTIQETNLDNLIVSYTNSPDMTSDYFNDTVSIENLSQLVQMADFHWLSHHVEHGYRKEENAKEGFNLLVLDVDSGTKLTTAMMLLKKYTAIYYTTKRHQENGEDRYRIILPLNYTLKLDSKEYKELYNNVINSLPFEVDAQCGQRAKKWLTNPNAQVHTTEGELFDILPFIPKTSKNEEREKLLQDQSQMDNLERWVINNTGDGNRNNMLLRFAMILVDAGFSFDNIKDKVISLNNKMVDKLDEIELYNTIFHSVAAKLTSIA</sequence>
<evidence type="ECO:0000313" key="1">
    <source>
        <dbReference type="EMBL" id="AZQ92650.1"/>
    </source>
</evidence>
<dbReference type="EMBL" id="CP034662">
    <property type="protein sequence ID" value="AZQ92650.1"/>
    <property type="molecule type" value="Genomic_DNA"/>
</dbReference>
<evidence type="ECO:0008006" key="3">
    <source>
        <dbReference type="Google" id="ProtNLM"/>
    </source>
</evidence>
<dbReference type="AlphaFoldDB" id="A0A3S9QD79"/>
<protein>
    <recommendedName>
        <fullName evidence="3">DUF3987 domain-containing protein</fullName>
    </recommendedName>
</protein>
<gene>
    <name evidence="1" type="ORF">EJK53_0862</name>
</gene>
<proteinExistence type="predicted"/>
<organism evidence="1 2">
    <name type="scientific">Moraxella catarrhalis</name>
    <name type="common">Branhamella catarrhalis</name>
    <dbReference type="NCBI Taxonomy" id="480"/>
    <lineage>
        <taxon>Bacteria</taxon>
        <taxon>Pseudomonadati</taxon>
        <taxon>Pseudomonadota</taxon>
        <taxon>Gammaproteobacteria</taxon>
        <taxon>Moraxellales</taxon>
        <taxon>Moraxellaceae</taxon>
        <taxon>Moraxella</taxon>
    </lineage>
</organism>
<evidence type="ECO:0000313" key="2">
    <source>
        <dbReference type="Proteomes" id="UP000280228"/>
    </source>
</evidence>